<evidence type="ECO:0000313" key="2">
    <source>
        <dbReference type="Proteomes" id="UP000719412"/>
    </source>
</evidence>
<reference evidence="1" key="2">
    <citation type="submission" date="2021-08" db="EMBL/GenBank/DDBJ databases">
        <authorList>
            <person name="Eriksson T."/>
        </authorList>
    </citation>
    <scope>NUCLEOTIDE SEQUENCE</scope>
    <source>
        <strain evidence="1">Stoneville</strain>
        <tissue evidence="1">Whole head</tissue>
    </source>
</reference>
<name>A0A8J6HJH2_TENMO</name>
<dbReference type="EMBL" id="JABDTM020022601">
    <property type="protein sequence ID" value="KAH0815779.1"/>
    <property type="molecule type" value="Genomic_DNA"/>
</dbReference>
<comment type="caution">
    <text evidence="1">The sequence shown here is derived from an EMBL/GenBank/DDBJ whole genome shotgun (WGS) entry which is preliminary data.</text>
</comment>
<dbReference type="AlphaFoldDB" id="A0A8J6HJH2"/>
<gene>
    <name evidence="1" type="ORF">GEV33_007012</name>
</gene>
<organism evidence="1 2">
    <name type="scientific">Tenebrio molitor</name>
    <name type="common">Yellow mealworm beetle</name>
    <dbReference type="NCBI Taxonomy" id="7067"/>
    <lineage>
        <taxon>Eukaryota</taxon>
        <taxon>Metazoa</taxon>
        <taxon>Ecdysozoa</taxon>
        <taxon>Arthropoda</taxon>
        <taxon>Hexapoda</taxon>
        <taxon>Insecta</taxon>
        <taxon>Pterygota</taxon>
        <taxon>Neoptera</taxon>
        <taxon>Endopterygota</taxon>
        <taxon>Coleoptera</taxon>
        <taxon>Polyphaga</taxon>
        <taxon>Cucujiformia</taxon>
        <taxon>Tenebrionidae</taxon>
        <taxon>Tenebrio</taxon>
    </lineage>
</organism>
<accession>A0A8J6HJH2</accession>
<dbReference type="Proteomes" id="UP000719412">
    <property type="component" value="Unassembled WGS sequence"/>
</dbReference>
<sequence length="56" mass="5887">MTVTTPALAARVAPAAEYGGKRGGQLPRRVVPVGISGGTDGVARYRLPLRIIRELT</sequence>
<keyword evidence="2" id="KW-1185">Reference proteome</keyword>
<proteinExistence type="predicted"/>
<evidence type="ECO:0000313" key="1">
    <source>
        <dbReference type="EMBL" id="KAH0815779.1"/>
    </source>
</evidence>
<reference evidence="1" key="1">
    <citation type="journal article" date="2020" name="J Insects Food Feed">
        <title>The yellow mealworm (Tenebrio molitor) genome: a resource for the emerging insects as food and feed industry.</title>
        <authorList>
            <person name="Eriksson T."/>
            <person name="Andere A."/>
            <person name="Kelstrup H."/>
            <person name="Emery V."/>
            <person name="Picard C."/>
        </authorList>
    </citation>
    <scope>NUCLEOTIDE SEQUENCE</scope>
    <source>
        <strain evidence="1">Stoneville</strain>
        <tissue evidence="1">Whole head</tissue>
    </source>
</reference>
<protein>
    <submittedName>
        <fullName evidence="1">Uncharacterized protein</fullName>
    </submittedName>
</protein>